<gene>
    <name evidence="2" type="ORF">LJ725_12730</name>
</gene>
<sequence length="252" mass="27070">MKKIGIVGGVGWPSTLDYYRLLCTAANAHFEALGTSLPHPTPPMTIESLVMHETRGYRARPGDGDAAWARYDGAFRDALLRLEAAGCDFAVIANNTSHTRLQAITRGVRLPVVSILDEAAEAARLTGARKALVLGTEVTMRAADYAVLLRARGIEPNERLPDASIEELQALIDREFHAGCTPAGRAGLVDFCARHAGDRDSTVVLLACTELPLAFPDHGDAATFEAEGFRFVNTTAAHVRAALQISLGQRPL</sequence>
<dbReference type="PANTHER" id="PTHR21198">
    <property type="entry name" value="GLUTAMATE RACEMASE"/>
    <property type="match status" value="1"/>
</dbReference>
<dbReference type="Pfam" id="PF01177">
    <property type="entry name" value="Asp_Glu_race"/>
    <property type="match status" value="1"/>
</dbReference>
<comment type="caution">
    <text evidence="2">The sequence shown here is derived from an EMBL/GenBank/DDBJ whole genome shotgun (WGS) entry which is preliminary data.</text>
</comment>
<dbReference type="EMBL" id="JAJISD010000005">
    <property type="protein sequence ID" value="MCC8429837.1"/>
    <property type="molecule type" value="Genomic_DNA"/>
</dbReference>
<dbReference type="Proteomes" id="UP001198862">
    <property type="component" value="Unassembled WGS sequence"/>
</dbReference>
<dbReference type="Gene3D" id="3.40.50.1860">
    <property type="match status" value="2"/>
</dbReference>
<reference evidence="2 3" key="1">
    <citation type="submission" date="2021-11" db="EMBL/GenBank/DDBJ databases">
        <authorList>
            <person name="Lee D.-H."/>
            <person name="Kim S.-B."/>
        </authorList>
    </citation>
    <scope>NUCLEOTIDE SEQUENCE [LARGE SCALE GENOMIC DNA]</scope>
    <source>
        <strain evidence="2 3">KCTC 52223</strain>
    </source>
</reference>
<protein>
    <submittedName>
        <fullName evidence="2">Aspartate/glutamate racemase family protein</fullName>
    </submittedName>
</protein>
<keyword evidence="3" id="KW-1185">Reference proteome</keyword>
<organism evidence="2 3">
    <name type="scientific">Reyranella aquatilis</name>
    <dbReference type="NCBI Taxonomy" id="2035356"/>
    <lineage>
        <taxon>Bacteria</taxon>
        <taxon>Pseudomonadati</taxon>
        <taxon>Pseudomonadota</taxon>
        <taxon>Alphaproteobacteria</taxon>
        <taxon>Hyphomicrobiales</taxon>
        <taxon>Reyranellaceae</taxon>
        <taxon>Reyranella</taxon>
    </lineage>
</organism>
<keyword evidence="1" id="KW-0413">Isomerase</keyword>
<dbReference type="PANTHER" id="PTHR21198:SF7">
    <property type="entry name" value="ASPARTATE-GLUTAMATE RACEMASE FAMILY"/>
    <property type="match status" value="1"/>
</dbReference>
<proteinExistence type="predicted"/>
<evidence type="ECO:0000256" key="1">
    <source>
        <dbReference type="ARBA" id="ARBA00023235"/>
    </source>
</evidence>
<evidence type="ECO:0000313" key="3">
    <source>
        <dbReference type="Proteomes" id="UP001198862"/>
    </source>
</evidence>
<accession>A0ABS8KVR5</accession>
<evidence type="ECO:0000313" key="2">
    <source>
        <dbReference type="EMBL" id="MCC8429837.1"/>
    </source>
</evidence>
<dbReference type="SUPFAM" id="SSF53681">
    <property type="entry name" value="Aspartate/glutamate racemase"/>
    <property type="match status" value="2"/>
</dbReference>
<dbReference type="RefSeq" id="WP_230551036.1">
    <property type="nucleotide sequence ID" value="NZ_JAJISD010000005.1"/>
</dbReference>
<dbReference type="InterPro" id="IPR001920">
    <property type="entry name" value="Asp/Glu_race"/>
</dbReference>
<name>A0ABS8KVR5_9HYPH</name>
<dbReference type="InterPro" id="IPR015942">
    <property type="entry name" value="Asp/Glu/hydantoin_racemase"/>
</dbReference>